<evidence type="ECO:0000259" key="8">
    <source>
        <dbReference type="PROSITE" id="PS51898"/>
    </source>
</evidence>
<feature type="domain" description="Tyr recombinase" evidence="8">
    <location>
        <begin position="193"/>
        <end position="399"/>
    </location>
</feature>
<dbReference type="Pfam" id="PF14659">
    <property type="entry name" value="Phage_int_SAM_3"/>
    <property type="match status" value="1"/>
</dbReference>
<name>F2JQ46_CELLD</name>
<dbReference type="InterPro" id="IPR010998">
    <property type="entry name" value="Integrase_recombinase_N"/>
</dbReference>
<comment type="function">
    <text evidence="1">Site-specific tyrosine recombinase, which acts by catalyzing the cutting and rejoining of the recombining DNA molecules.</text>
</comment>
<keyword evidence="11" id="KW-1185">Reference proteome</keyword>
<dbReference type="PANTHER" id="PTHR30349">
    <property type="entry name" value="PHAGE INTEGRASE-RELATED"/>
    <property type="match status" value="1"/>
</dbReference>
<organism evidence="10 11">
    <name type="scientific">Cellulosilyticum lentocellum (strain ATCC 49066 / DSM 5427 / NCIMB 11756 / RHM5)</name>
    <name type="common">Clostridium lentocellum</name>
    <dbReference type="NCBI Taxonomy" id="642492"/>
    <lineage>
        <taxon>Bacteria</taxon>
        <taxon>Bacillati</taxon>
        <taxon>Bacillota</taxon>
        <taxon>Clostridia</taxon>
        <taxon>Lachnospirales</taxon>
        <taxon>Cellulosilyticaceae</taxon>
        <taxon>Cellulosilyticum</taxon>
    </lineage>
</organism>
<dbReference type="eggNOG" id="COG0582">
    <property type="taxonomic scope" value="Bacteria"/>
</dbReference>
<protein>
    <submittedName>
        <fullName evidence="10">Integrase family protein</fullName>
    </submittedName>
</protein>
<dbReference type="Proteomes" id="UP000008467">
    <property type="component" value="Chromosome"/>
</dbReference>
<dbReference type="InterPro" id="IPR002104">
    <property type="entry name" value="Integrase_catalytic"/>
</dbReference>
<dbReference type="InterPro" id="IPR050090">
    <property type="entry name" value="Tyrosine_recombinase_XerCD"/>
</dbReference>
<dbReference type="InterPro" id="IPR013762">
    <property type="entry name" value="Integrase-like_cat_sf"/>
</dbReference>
<evidence type="ECO:0000256" key="4">
    <source>
        <dbReference type="ARBA" id="ARBA00023125"/>
    </source>
</evidence>
<dbReference type="Gene3D" id="1.10.150.130">
    <property type="match status" value="1"/>
</dbReference>
<dbReference type="HOGENOM" id="CLU_027562_17_1_9"/>
<dbReference type="PROSITE" id="PS51898">
    <property type="entry name" value="TYR_RECOMBINASE"/>
    <property type="match status" value="1"/>
</dbReference>
<keyword evidence="5" id="KW-0233">DNA recombination</keyword>
<proteinExistence type="inferred from homology"/>
<sequence>MATDQPKKRKPRSKANGEGTIYATTKNGKTYYKATLTVGTNEDGKLIRKSFCSYKKQEVIDRMAEYRTQSNSGLTSSNDKITLNQWFYTWLFEFRINELKDTSFERYEGIYRNYIKGSALGKRKLVDIRTAHIQSYYNALAEQGKTTNTIKVLNKTLKTCLNDAVKQGYIVRNYCSLVTMPKCEGAAGTDKDNDITFFTPEEQKTFIGSLEKNKNRMLFILALGSGLRLGELMALKWDNVDMVNNTLSVTHAISRLSKVGKDGSRTWSVLEHDPKTKSSTRIIPLPTKIIKELKKHKAEQDKLILKYGDLYQKNNLVFCTDLGGYLDTRNLTRSYARALANAGIEHKKFHSMRHTYATRLFENDVPIKTVQSLMGHNDITTTMNIYTHVTPQQMTDEVQKLNKIFNL</sequence>
<evidence type="ECO:0000256" key="5">
    <source>
        <dbReference type="ARBA" id="ARBA00023172"/>
    </source>
</evidence>
<dbReference type="Gene3D" id="1.10.443.10">
    <property type="entry name" value="Intergrase catalytic core"/>
    <property type="match status" value="1"/>
</dbReference>
<evidence type="ECO:0000259" key="9">
    <source>
        <dbReference type="PROSITE" id="PS51900"/>
    </source>
</evidence>
<reference evidence="10 11" key="1">
    <citation type="journal article" date="2011" name="J. Bacteriol.">
        <title>Complete genome sequence of the cellulose-degrading bacterium Cellulosilyticum lentocellum.</title>
        <authorList>
            <consortium name="US DOE Joint Genome Institute"/>
            <person name="Miller D.A."/>
            <person name="Suen G."/>
            <person name="Bruce D."/>
            <person name="Copeland A."/>
            <person name="Cheng J.F."/>
            <person name="Detter C."/>
            <person name="Goodwin L.A."/>
            <person name="Han C.S."/>
            <person name="Hauser L.J."/>
            <person name="Land M.L."/>
            <person name="Lapidus A."/>
            <person name="Lucas S."/>
            <person name="Meincke L."/>
            <person name="Pitluck S."/>
            <person name="Tapia R."/>
            <person name="Teshima H."/>
            <person name="Woyke T."/>
            <person name="Fox B.G."/>
            <person name="Angert E.R."/>
            <person name="Currie C.R."/>
        </authorList>
    </citation>
    <scope>NUCLEOTIDE SEQUENCE [LARGE SCALE GENOMIC DNA]</scope>
    <source>
        <strain evidence="11">ATCC 49066 / DSM 5427 / NCIMB 11756 / RHM5</strain>
    </source>
</reference>
<dbReference type="InterPro" id="IPR004107">
    <property type="entry name" value="Integrase_SAM-like_N"/>
</dbReference>
<dbReference type="AlphaFoldDB" id="F2JQ46"/>
<keyword evidence="4 6" id="KW-0238">DNA-binding</keyword>
<dbReference type="SUPFAM" id="SSF56349">
    <property type="entry name" value="DNA breaking-rejoining enzymes"/>
    <property type="match status" value="1"/>
</dbReference>
<dbReference type="EMBL" id="CP002582">
    <property type="protein sequence ID" value="ADZ82594.1"/>
    <property type="molecule type" value="Genomic_DNA"/>
</dbReference>
<dbReference type="GO" id="GO:0003677">
    <property type="term" value="F:DNA binding"/>
    <property type="evidence" value="ECO:0007669"/>
    <property type="project" value="UniProtKB-UniRule"/>
</dbReference>
<dbReference type="CDD" id="cd01189">
    <property type="entry name" value="INT_ICEBs1_C_like"/>
    <property type="match status" value="1"/>
</dbReference>
<gene>
    <name evidence="10" type="ordered locus">Clole_0861</name>
</gene>
<evidence type="ECO:0000256" key="7">
    <source>
        <dbReference type="SAM" id="MobiDB-lite"/>
    </source>
</evidence>
<evidence type="ECO:0000256" key="6">
    <source>
        <dbReference type="PROSITE-ProRule" id="PRU01248"/>
    </source>
</evidence>
<dbReference type="InterPro" id="IPR044068">
    <property type="entry name" value="CB"/>
</dbReference>
<keyword evidence="3" id="KW-0229">DNA integration</keyword>
<evidence type="ECO:0000313" key="11">
    <source>
        <dbReference type="Proteomes" id="UP000008467"/>
    </source>
</evidence>
<evidence type="ECO:0000256" key="3">
    <source>
        <dbReference type="ARBA" id="ARBA00022908"/>
    </source>
</evidence>
<dbReference type="PROSITE" id="PS51900">
    <property type="entry name" value="CB"/>
    <property type="match status" value="1"/>
</dbReference>
<dbReference type="KEGG" id="cle:Clole_0861"/>
<feature type="domain" description="Core-binding (CB)" evidence="9">
    <location>
        <begin position="81"/>
        <end position="165"/>
    </location>
</feature>
<comment type="similarity">
    <text evidence="2">Belongs to the 'phage' integrase family.</text>
</comment>
<feature type="region of interest" description="Disordered" evidence="7">
    <location>
        <begin position="1"/>
        <end position="20"/>
    </location>
</feature>
<dbReference type="Pfam" id="PF00589">
    <property type="entry name" value="Phage_integrase"/>
    <property type="match status" value="1"/>
</dbReference>
<dbReference type="GO" id="GO:0015074">
    <property type="term" value="P:DNA integration"/>
    <property type="evidence" value="ECO:0007669"/>
    <property type="project" value="UniProtKB-KW"/>
</dbReference>
<dbReference type="GO" id="GO:0006310">
    <property type="term" value="P:DNA recombination"/>
    <property type="evidence" value="ECO:0007669"/>
    <property type="project" value="UniProtKB-KW"/>
</dbReference>
<dbReference type="STRING" id="642492.Clole_0861"/>
<dbReference type="PANTHER" id="PTHR30349:SF41">
    <property type="entry name" value="INTEGRASE_RECOMBINASE PROTEIN MJ0367-RELATED"/>
    <property type="match status" value="1"/>
</dbReference>
<evidence type="ECO:0000313" key="10">
    <source>
        <dbReference type="EMBL" id="ADZ82594.1"/>
    </source>
</evidence>
<dbReference type="InterPro" id="IPR011010">
    <property type="entry name" value="DNA_brk_join_enz"/>
</dbReference>
<accession>F2JQ46</accession>
<dbReference type="RefSeq" id="WP_013655895.1">
    <property type="nucleotide sequence ID" value="NC_015275.1"/>
</dbReference>
<evidence type="ECO:0000256" key="1">
    <source>
        <dbReference type="ARBA" id="ARBA00003283"/>
    </source>
</evidence>
<evidence type="ECO:0000256" key="2">
    <source>
        <dbReference type="ARBA" id="ARBA00008857"/>
    </source>
</evidence>